<dbReference type="EMBL" id="RDQH01000337">
    <property type="protein sequence ID" value="RXH84006.1"/>
    <property type="molecule type" value="Genomic_DNA"/>
</dbReference>
<name>A0A498IKY2_MALDO</name>
<gene>
    <name evidence="2" type="ORF">DVH24_026905</name>
</gene>
<dbReference type="Proteomes" id="UP000290289">
    <property type="component" value="Chromosome 11"/>
</dbReference>
<organism evidence="2 3">
    <name type="scientific">Malus domestica</name>
    <name type="common">Apple</name>
    <name type="synonym">Pyrus malus</name>
    <dbReference type="NCBI Taxonomy" id="3750"/>
    <lineage>
        <taxon>Eukaryota</taxon>
        <taxon>Viridiplantae</taxon>
        <taxon>Streptophyta</taxon>
        <taxon>Embryophyta</taxon>
        <taxon>Tracheophyta</taxon>
        <taxon>Spermatophyta</taxon>
        <taxon>Magnoliopsida</taxon>
        <taxon>eudicotyledons</taxon>
        <taxon>Gunneridae</taxon>
        <taxon>Pentapetalae</taxon>
        <taxon>rosids</taxon>
        <taxon>fabids</taxon>
        <taxon>Rosales</taxon>
        <taxon>Rosaceae</taxon>
        <taxon>Amygdaloideae</taxon>
        <taxon>Maleae</taxon>
        <taxon>Malus</taxon>
    </lineage>
</organism>
<feature type="compositionally biased region" description="Basic and acidic residues" evidence="1">
    <location>
        <begin position="89"/>
        <end position="106"/>
    </location>
</feature>
<comment type="caution">
    <text evidence="2">The sequence shown here is derived from an EMBL/GenBank/DDBJ whole genome shotgun (WGS) entry which is preliminary data.</text>
</comment>
<protein>
    <submittedName>
        <fullName evidence="2">Uncharacterized protein</fullName>
    </submittedName>
</protein>
<evidence type="ECO:0000313" key="2">
    <source>
        <dbReference type="EMBL" id="RXH84006.1"/>
    </source>
</evidence>
<proteinExistence type="predicted"/>
<feature type="region of interest" description="Disordered" evidence="1">
    <location>
        <begin position="144"/>
        <end position="193"/>
    </location>
</feature>
<evidence type="ECO:0000256" key="1">
    <source>
        <dbReference type="SAM" id="MobiDB-lite"/>
    </source>
</evidence>
<dbReference type="AlphaFoldDB" id="A0A498IKY2"/>
<evidence type="ECO:0000313" key="3">
    <source>
        <dbReference type="Proteomes" id="UP000290289"/>
    </source>
</evidence>
<reference evidence="2 3" key="1">
    <citation type="submission" date="2018-10" db="EMBL/GenBank/DDBJ databases">
        <title>A high-quality apple genome assembly.</title>
        <authorList>
            <person name="Hu J."/>
        </authorList>
    </citation>
    <scope>NUCLEOTIDE SEQUENCE [LARGE SCALE GENOMIC DNA]</scope>
    <source>
        <strain evidence="3">cv. HFTH1</strain>
        <tissue evidence="2">Young leaf</tissue>
    </source>
</reference>
<accession>A0A498IKY2</accession>
<keyword evidence="3" id="KW-1185">Reference proteome</keyword>
<sequence>MNSKRPLKENGGTRCSTGLVLGDFRFASSPWNDLFHIRETQNYNIFVSFLLISIRGHLCSSVPSRPVPLCSISSHLHTKRYQTFLNIPNKRDGTGTGQDRKGRNGEGAKMPLDGNKEEEEGDGEVIILCSTDVERVVLGGEAERKFTQNSSRETARSTLFRRTKRGTERFVPLHSVPSRPTYQTVPKGAQNKA</sequence>
<feature type="region of interest" description="Disordered" evidence="1">
    <location>
        <begin position="87"/>
        <end position="121"/>
    </location>
</feature>